<evidence type="ECO:0000256" key="3">
    <source>
        <dbReference type="ARBA" id="ARBA00022729"/>
    </source>
</evidence>
<dbReference type="AlphaFoldDB" id="A0AA86IUK4"/>
<evidence type="ECO:0000313" key="7">
    <source>
        <dbReference type="EMBL" id="BCU56943.1"/>
    </source>
</evidence>
<accession>A0AA86IUK4</accession>
<name>A0AA86IUK4_9ENTR</name>
<dbReference type="InterPro" id="IPR000259">
    <property type="entry name" value="Adhesion_dom_fimbrial"/>
</dbReference>
<evidence type="ECO:0000256" key="5">
    <source>
        <dbReference type="SAM" id="SignalP"/>
    </source>
</evidence>
<dbReference type="Pfam" id="PF00419">
    <property type="entry name" value="Fimbrial"/>
    <property type="match status" value="1"/>
</dbReference>
<gene>
    <name evidence="7" type="ORF">ENKO_35370</name>
</gene>
<proteinExistence type="inferred from homology"/>
<evidence type="ECO:0000256" key="1">
    <source>
        <dbReference type="ARBA" id="ARBA00004561"/>
    </source>
</evidence>
<dbReference type="Proteomes" id="UP000682928">
    <property type="component" value="Chromosome"/>
</dbReference>
<dbReference type="InterPro" id="IPR036937">
    <property type="entry name" value="Adhesion_dom_fimbrial_sf"/>
</dbReference>
<feature type="signal peptide" evidence="5">
    <location>
        <begin position="1"/>
        <end position="31"/>
    </location>
</feature>
<dbReference type="Gene3D" id="2.60.40.3310">
    <property type="match status" value="1"/>
</dbReference>
<evidence type="ECO:0000256" key="4">
    <source>
        <dbReference type="ARBA" id="ARBA00023263"/>
    </source>
</evidence>
<dbReference type="InterPro" id="IPR008966">
    <property type="entry name" value="Adhesion_dom_sf"/>
</dbReference>
<dbReference type="PANTHER" id="PTHR33420">
    <property type="entry name" value="FIMBRIAL SUBUNIT ELFA-RELATED"/>
    <property type="match status" value="1"/>
</dbReference>
<protein>
    <submittedName>
        <fullName evidence="7">Fimbrial protein</fullName>
    </submittedName>
</protein>
<organism evidence="7 8">
    <name type="scientific">Enterobacter kobei</name>
    <dbReference type="NCBI Taxonomy" id="208224"/>
    <lineage>
        <taxon>Bacteria</taxon>
        <taxon>Pseudomonadati</taxon>
        <taxon>Pseudomonadota</taxon>
        <taxon>Gammaproteobacteria</taxon>
        <taxon>Enterobacterales</taxon>
        <taxon>Enterobacteriaceae</taxon>
        <taxon>Enterobacter</taxon>
        <taxon>Enterobacter cloacae complex</taxon>
    </lineage>
</organism>
<feature type="domain" description="Fimbrial-type adhesion" evidence="6">
    <location>
        <begin position="190"/>
        <end position="337"/>
    </location>
</feature>
<evidence type="ECO:0000259" key="6">
    <source>
        <dbReference type="Pfam" id="PF00419"/>
    </source>
</evidence>
<dbReference type="RefSeq" id="WP_088220857.1">
    <property type="nucleotide sequence ID" value="NZ_AP024590.1"/>
</dbReference>
<reference evidence="7" key="1">
    <citation type="submission" date="2021-04" db="EMBL/GenBank/DDBJ databases">
        <title>Difference and commonality of drug resistance evolution in various bacteria. and drug sensitivity profiles.</title>
        <authorList>
            <person name="Maeda T."/>
            <person name="Shibai A."/>
            <person name="Kawada K."/>
            <person name="Kotani H."/>
            <person name="Tarusawa Y."/>
            <person name="Tanabe K."/>
            <person name="Furusawa C."/>
        </authorList>
    </citation>
    <scope>NUCLEOTIDE SEQUENCE</scope>
    <source>
        <strain evidence="7">JCM 8580</strain>
    </source>
</reference>
<dbReference type="GO" id="GO:0009289">
    <property type="term" value="C:pilus"/>
    <property type="evidence" value="ECO:0007669"/>
    <property type="project" value="UniProtKB-SubCell"/>
</dbReference>
<sequence>MINKEKILRLWRGGLTLLLVCAALLSASTQASCTILDKKPSARLFFGPPTLIVSSDAKPGTVIYTESHASGAIKIDCTSLAEIWQGYNDITSADERTDNPLQGVYQTNVPGIGVRAAWANETTPTFNADALIRPWHRDMSPVKTEDGYYTFTLNAALQVVVTGPVNTGTMYIDKFNADWKFDDLSVASVHFNSSVVDVEYTTCNLVEKNITVPLQELNVSEFMDTVSKVVSDDRFKLQIDNCDAGRKIDYKFTTTGSTGVINGNILTIASGEGAAQGVGIQILNSYNAVLQFDQEYTAVSQTNAGQSIAIPLKARYIKTGTVKGGQVNAAATFEVYYR</sequence>
<evidence type="ECO:0000256" key="2">
    <source>
        <dbReference type="ARBA" id="ARBA00006671"/>
    </source>
</evidence>
<dbReference type="PANTHER" id="PTHR33420:SF12">
    <property type="entry name" value="FIMBRIN-LIKE PROTEIN FIMI-RELATED"/>
    <property type="match status" value="1"/>
</dbReference>
<dbReference type="GO" id="GO:0043709">
    <property type="term" value="P:cell adhesion involved in single-species biofilm formation"/>
    <property type="evidence" value="ECO:0007669"/>
    <property type="project" value="TreeGrafter"/>
</dbReference>
<keyword evidence="4" id="KW-0281">Fimbrium</keyword>
<dbReference type="SUPFAM" id="SSF49401">
    <property type="entry name" value="Bacterial adhesins"/>
    <property type="match status" value="1"/>
</dbReference>
<feature type="chain" id="PRO_5041722262" evidence="5">
    <location>
        <begin position="32"/>
        <end position="338"/>
    </location>
</feature>
<dbReference type="InterPro" id="IPR050263">
    <property type="entry name" value="Bact_Fimbrial_Adh_Pro"/>
</dbReference>
<evidence type="ECO:0000313" key="8">
    <source>
        <dbReference type="Proteomes" id="UP000682928"/>
    </source>
</evidence>
<dbReference type="EMBL" id="AP024590">
    <property type="protein sequence ID" value="BCU56943.1"/>
    <property type="molecule type" value="Genomic_DNA"/>
</dbReference>
<comment type="similarity">
    <text evidence="2">Belongs to the fimbrial protein family.</text>
</comment>
<comment type="subcellular location">
    <subcellularLocation>
        <location evidence="1">Fimbrium</location>
    </subcellularLocation>
</comment>
<dbReference type="Gene3D" id="2.60.40.1090">
    <property type="entry name" value="Fimbrial-type adhesion domain"/>
    <property type="match status" value="1"/>
</dbReference>
<keyword evidence="3 5" id="KW-0732">Signal</keyword>